<evidence type="ECO:0000256" key="1">
    <source>
        <dbReference type="SAM" id="Coils"/>
    </source>
</evidence>
<reference evidence="3 4" key="1">
    <citation type="submission" date="2018-06" db="EMBL/GenBank/DDBJ databases">
        <authorList>
            <consortium name="Pathogen Informatics"/>
            <person name="Doyle S."/>
        </authorList>
    </citation>
    <scope>NUCLEOTIDE SEQUENCE [LARGE SCALE GENOMIC DNA]</scope>
    <source>
        <strain evidence="3 4">NCTC12026</strain>
    </source>
</reference>
<dbReference type="RefSeq" id="WP_050767620.1">
    <property type="nucleotide sequence ID" value="NZ_AP018946.1"/>
</dbReference>
<evidence type="ECO:0000313" key="3">
    <source>
        <dbReference type="EMBL" id="SUC36966.1"/>
    </source>
</evidence>
<dbReference type="EMBL" id="UGUA01000002">
    <property type="protein sequence ID" value="SUC36966.1"/>
    <property type="molecule type" value="Genomic_DNA"/>
</dbReference>
<keyword evidence="2" id="KW-1133">Transmembrane helix</keyword>
<keyword evidence="1" id="KW-0175">Coiled coil</keyword>
<keyword evidence="2" id="KW-0472">Membrane</keyword>
<accession>A0A379G7T9</accession>
<feature type="transmembrane region" description="Helical" evidence="2">
    <location>
        <begin position="155"/>
        <end position="176"/>
    </location>
</feature>
<keyword evidence="2" id="KW-0812">Transmembrane</keyword>
<gene>
    <name evidence="3" type="ORF">NCTC12026_03410</name>
</gene>
<proteinExistence type="predicted"/>
<evidence type="ECO:0000256" key="2">
    <source>
        <dbReference type="SAM" id="Phobius"/>
    </source>
</evidence>
<protein>
    <submittedName>
        <fullName evidence="3">Uncharacterized protein</fullName>
    </submittedName>
</protein>
<dbReference type="AlphaFoldDB" id="A0A379G7T9"/>
<organism evidence="3 4">
    <name type="scientific">Providencia rustigianii</name>
    <dbReference type="NCBI Taxonomy" id="158850"/>
    <lineage>
        <taxon>Bacteria</taxon>
        <taxon>Pseudomonadati</taxon>
        <taxon>Pseudomonadota</taxon>
        <taxon>Gammaproteobacteria</taxon>
        <taxon>Enterobacterales</taxon>
        <taxon>Morganellaceae</taxon>
        <taxon>Providencia</taxon>
    </lineage>
</organism>
<feature type="coiled-coil region" evidence="1">
    <location>
        <begin position="98"/>
        <end position="125"/>
    </location>
</feature>
<name>A0A379G7T9_9GAMM</name>
<evidence type="ECO:0000313" key="4">
    <source>
        <dbReference type="Proteomes" id="UP000255129"/>
    </source>
</evidence>
<dbReference type="OrthoDB" id="6556169at2"/>
<dbReference type="Proteomes" id="UP000255129">
    <property type="component" value="Unassembled WGS sequence"/>
</dbReference>
<sequence>MSKRWVYRELVKGQDDTQGFLAYSLYKFEKNEFAEGLRVNGMDEESIVTELDTFHRQTVNTPARIEGYREKAKIIIANIFDQLEVQIRYGYEVQLDGANEQANKIERLTNEIDQLKSAHEQELIEAREAAILHFYRTVAIQYGNKQNRFLRVMQWLWNGFAGVFAAILFAVLIYGLCTLFLPKQARDDVVNGAINNIKNTLFQQPNVILNDGIDHIKHINPPDLHGK</sequence>